<sequence>MSDSVKEEATELRRKIYNSGYISRSRRYEHSTLKRREDTTIATVTCGAHTLKETRHSGSRTNA</sequence>
<evidence type="ECO:0000313" key="1">
    <source>
        <dbReference type="EMBL" id="MPC34614.1"/>
    </source>
</evidence>
<protein>
    <submittedName>
        <fullName evidence="1">Uncharacterized protein</fullName>
    </submittedName>
</protein>
<gene>
    <name evidence="1" type="ORF">E2C01_028009</name>
</gene>
<proteinExistence type="predicted"/>
<dbReference type="EMBL" id="VSRR010003090">
    <property type="protein sequence ID" value="MPC34614.1"/>
    <property type="molecule type" value="Genomic_DNA"/>
</dbReference>
<dbReference type="Proteomes" id="UP000324222">
    <property type="component" value="Unassembled WGS sequence"/>
</dbReference>
<keyword evidence="2" id="KW-1185">Reference proteome</keyword>
<dbReference type="AlphaFoldDB" id="A0A5B7EQG5"/>
<name>A0A5B7EQG5_PORTR</name>
<accession>A0A5B7EQG5</accession>
<evidence type="ECO:0000313" key="2">
    <source>
        <dbReference type="Proteomes" id="UP000324222"/>
    </source>
</evidence>
<comment type="caution">
    <text evidence="1">The sequence shown here is derived from an EMBL/GenBank/DDBJ whole genome shotgun (WGS) entry which is preliminary data.</text>
</comment>
<organism evidence="1 2">
    <name type="scientific">Portunus trituberculatus</name>
    <name type="common">Swimming crab</name>
    <name type="synonym">Neptunus trituberculatus</name>
    <dbReference type="NCBI Taxonomy" id="210409"/>
    <lineage>
        <taxon>Eukaryota</taxon>
        <taxon>Metazoa</taxon>
        <taxon>Ecdysozoa</taxon>
        <taxon>Arthropoda</taxon>
        <taxon>Crustacea</taxon>
        <taxon>Multicrustacea</taxon>
        <taxon>Malacostraca</taxon>
        <taxon>Eumalacostraca</taxon>
        <taxon>Eucarida</taxon>
        <taxon>Decapoda</taxon>
        <taxon>Pleocyemata</taxon>
        <taxon>Brachyura</taxon>
        <taxon>Eubrachyura</taxon>
        <taxon>Portunoidea</taxon>
        <taxon>Portunidae</taxon>
        <taxon>Portuninae</taxon>
        <taxon>Portunus</taxon>
    </lineage>
</organism>
<reference evidence="1 2" key="1">
    <citation type="submission" date="2019-05" db="EMBL/GenBank/DDBJ databases">
        <title>Another draft genome of Portunus trituberculatus and its Hox gene families provides insights of decapod evolution.</title>
        <authorList>
            <person name="Jeong J.-H."/>
            <person name="Song I."/>
            <person name="Kim S."/>
            <person name="Choi T."/>
            <person name="Kim D."/>
            <person name="Ryu S."/>
            <person name="Kim W."/>
        </authorList>
    </citation>
    <scope>NUCLEOTIDE SEQUENCE [LARGE SCALE GENOMIC DNA]</scope>
    <source>
        <tissue evidence="1">Muscle</tissue>
    </source>
</reference>